<evidence type="ECO:0000313" key="17">
    <source>
        <dbReference type="EMBL" id="UOQ94343.1"/>
    </source>
</evidence>
<organism evidence="17 18">
    <name type="scientific">Halobacillus shinanisalinarum</name>
    <dbReference type="NCBI Taxonomy" id="2932258"/>
    <lineage>
        <taxon>Bacteria</taxon>
        <taxon>Bacillati</taxon>
        <taxon>Bacillota</taxon>
        <taxon>Bacilli</taxon>
        <taxon>Bacillales</taxon>
        <taxon>Bacillaceae</taxon>
        <taxon>Halobacillus</taxon>
    </lineage>
</organism>
<keyword evidence="18" id="KW-1185">Reference proteome</keyword>
<evidence type="ECO:0000256" key="13">
    <source>
        <dbReference type="ARBA" id="ARBA00023102"/>
    </source>
</evidence>
<dbReference type="InterPro" id="IPR026660">
    <property type="entry name" value="PRA-CH"/>
</dbReference>
<dbReference type="CDD" id="cd11534">
    <property type="entry name" value="NTP-PPase_HisIE_like"/>
    <property type="match status" value="1"/>
</dbReference>
<dbReference type="HAMAP" id="MF_01020">
    <property type="entry name" value="HisE"/>
    <property type="match status" value="1"/>
</dbReference>
<dbReference type="EC" id="3.6.1.31" evidence="15"/>
<dbReference type="PANTHER" id="PTHR42945">
    <property type="entry name" value="HISTIDINE BIOSYNTHESIS BIFUNCTIONAL PROTEIN"/>
    <property type="match status" value="1"/>
</dbReference>
<dbReference type="GO" id="GO:0004635">
    <property type="term" value="F:phosphoribosyl-AMP cyclohydrolase activity"/>
    <property type="evidence" value="ECO:0007669"/>
    <property type="project" value="UniProtKB-EC"/>
</dbReference>
<dbReference type="NCBIfam" id="NF002747">
    <property type="entry name" value="PRK02759.1"/>
    <property type="match status" value="1"/>
</dbReference>
<evidence type="ECO:0000256" key="10">
    <source>
        <dbReference type="ARBA" id="ARBA00022741"/>
    </source>
</evidence>
<evidence type="ECO:0000256" key="2">
    <source>
        <dbReference type="ARBA" id="ARBA00001460"/>
    </source>
</evidence>
<keyword evidence="12 15" id="KW-0067">ATP-binding</keyword>
<comment type="catalytic activity">
    <reaction evidence="1 15">
        <text>1-(5-phospho-beta-D-ribosyl)-5'-AMP + H2O = 1-(5-phospho-beta-D-ribosyl)-5-[(5-phospho-beta-D-ribosylamino)methylideneamino]imidazole-4-carboxamide</text>
        <dbReference type="Rhea" id="RHEA:20049"/>
        <dbReference type="ChEBI" id="CHEBI:15377"/>
        <dbReference type="ChEBI" id="CHEBI:58435"/>
        <dbReference type="ChEBI" id="CHEBI:59457"/>
        <dbReference type="EC" id="3.5.4.19"/>
    </reaction>
</comment>
<feature type="region of interest" description="Phosphoribosyl-ATP pyrophosphohydrolase" evidence="15">
    <location>
        <begin position="120"/>
        <end position="209"/>
    </location>
</feature>
<dbReference type="Gene3D" id="3.10.20.810">
    <property type="entry name" value="Phosphoribosyl-AMP cyclohydrolase"/>
    <property type="match status" value="1"/>
</dbReference>
<evidence type="ECO:0000256" key="14">
    <source>
        <dbReference type="ARBA" id="ARBA00023268"/>
    </source>
</evidence>
<keyword evidence="14 15" id="KW-0511">Multifunctional enzyme</keyword>
<name>A0ABY4H1R8_9BACI</name>
<comment type="pathway">
    <text evidence="4 15">Amino-acid biosynthesis; L-histidine biosynthesis; L-histidine from 5-phospho-alpha-D-ribose 1-diphosphate: step 3/9.</text>
</comment>
<dbReference type="InterPro" id="IPR023019">
    <property type="entry name" value="His_synth_HisIE"/>
</dbReference>
<evidence type="ECO:0000256" key="8">
    <source>
        <dbReference type="ARBA" id="ARBA00022490"/>
    </source>
</evidence>
<dbReference type="SUPFAM" id="SSF101386">
    <property type="entry name" value="all-alpha NTP pyrophosphatases"/>
    <property type="match status" value="1"/>
</dbReference>
<dbReference type="HAMAP" id="MF_01019">
    <property type="entry name" value="HisIE"/>
    <property type="match status" value="1"/>
</dbReference>
<evidence type="ECO:0000256" key="7">
    <source>
        <dbReference type="ARBA" id="ARBA00008299"/>
    </source>
</evidence>
<dbReference type="Gene3D" id="1.10.287.1080">
    <property type="entry name" value="MazG-like"/>
    <property type="match status" value="1"/>
</dbReference>
<dbReference type="HAMAP" id="MF_01021">
    <property type="entry name" value="HisI"/>
    <property type="match status" value="1"/>
</dbReference>
<dbReference type="InterPro" id="IPR002496">
    <property type="entry name" value="PRib_AMP_CycHydrolase_dom"/>
</dbReference>
<dbReference type="Pfam" id="PF01502">
    <property type="entry name" value="PRA-CH"/>
    <property type="match status" value="1"/>
</dbReference>
<evidence type="ECO:0000313" key="18">
    <source>
        <dbReference type="Proteomes" id="UP000831880"/>
    </source>
</evidence>
<accession>A0ABY4H1R8</accession>
<dbReference type="GO" id="GO:0004636">
    <property type="term" value="F:phosphoribosyl-ATP diphosphatase activity"/>
    <property type="evidence" value="ECO:0007669"/>
    <property type="project" value="UniProtKB-EC"/>
</dbReference>
<dbReference type="SUPFAM" id="SSF141734">
    <property type="entry name" value="HisI-like"/>
    <property type="match status" value="1"/>
</dbReference>
<comment type="similarity">
    <text evidence="7 15">In the N-terminal section; belongs to the PRA-CH family.</text>
</comment>
<evidence type="ECO:0000256" key="4">
    <source>
        <dbReference type="ARBA" id="ARBA00005169"/>
    </source>
</evidence>
<dbReference type="NCBIfam" id="TIGR03188">
    <property type="entry name" value="histidine_hisI"/>
    <property type="match status" value="1"/>
</dbReference>
<dbReference type="NCBIfam" id="NF000768">
    <property type="entry name" value="PRK00051.1"/>
    <property type="match status" value="1"/>
</dbReference>
<evidence type="ECO:0000256" key="9">
    <source>
        <dbReference type="ARBA" id="ARBA00022605"/>
    </source>
</evidence>
<keyword evidence="13 15" id="KW-0368">Histidine biosynthesis</keyword>
<keyword evidence="8 15" id="KW-0963">Cytoplasm</keyword>
<proteinExistence type="inferred from homology"/>
<keyword evidence="9 15" id="KW-0028">Amino-acid biosynthesis</keyword>
<feature type="domain" description="Phosphoribosyl-AMP cyclohydrolase" evidence="16">
    <location>
        <begin position="29"/>
        <end position="101"/>
    </location>
</feature>
<dbReference type="InterPro" id="IPR038019">
    <property type="entry name" value="PRib_AMP_CycHydrolase_sf"/>
</dbReference>
<evidence type="ECO:0000256" key="6">
    <source>
        <dbReference type="ARBA" id="ARBA00007731"/>
    </source>
</evidence>
<dbReference type="Pfam" id="PF01503">
    <property type="entry name" value="PRA-PH"/>
    <property type="match status" value="1"/>
</dbReference>
<dbReference type="Proteomes" id="UP000831880">
    <property type="component" value="Chromosome"/>
</dbReference>
<evidence type="ECO:0000256" key="1">
    <source>
        <dbReference type="ARBA" id="ARBA00000024"/>
    </source>
</evidence>
<dbReference type="InterPro" id="IPR021130">
    <property type="entry name" value="PRib-ATP_PPHydrolase-like"/>
</dbReference>
<evidence type="ECO:0000256" key="15">
    <source>
        <dbReference type="HAMAP-Rule" id="MF_01019"/>
    </source>
</evidence>
<protein>
    <recommendedName>
        <fullName evidence="15">Histidine biosynthesis bifunctional protein HisIE</fullName>
    </recommendedName>
    <domain>
        <recommendedName>
            <fullName evidence="15">Phosphoribosyl-AMP cyclohydrolase</fullName>
            <shortName evidence="15">PRA-CH</shortName>
            <ecNumber evidence="15">3.5.4.19</ecNumber>
        </recommendedName>
    </domain>
    <domain>
        <recommendedName>
            <fullName evidence="15">Phosphoribosyl-ATP pyrophosphatase</fullName>
            <shortName evidence="15">PRA-PH</shortName>
            <ecNumber evidence="15">3.6.1.31</ecNumber>
        </recommendedName>
    </domain>
</protein>
<evidence type="ECO:0000259" key="16">
    <source>
        <dbReference type="Pfam" id="PF01502"/>
    </source>
</evidence>
<dbReference type="PANTHER" id="PTHR42945:SF9">
    <property type="entry name" value="HISTIDINE BIOSYNTHESIS BIFUNCTIONAL PROTEIN HISIE"/>
    <property type="match status" value="1"/>
</dbReference>
<comment type="catalytic activity">
    <reaction evidence="2 15">
        <text>1-(5-phospho-beta-D-ribosyl)-ATP + H2O = 1-(5-phospho-beta-D-ribosyl)-5'-AMP + diphosphate + H(+)</text>
        <dbReference type="Rhea" id="RHEA:22828"/>
        <dbReference type="ChEBI" id="CHEBI:15377"/>
        <dbReference type="ChEBI" id="CHEBI:15378"/>
        <dbReference type="ChEBI" id="CHEBI:33019"/>
        <dbReference type="ChEBI" id="CHEBI:59457"/>
        <dbReference type="ChEBI" id="CHEBI:73183"/>
        <dbReference type="EC" id="3.6.1.31"/>
    </reaction>
</comment>
<dbReference type="InterPro" id="IPR008179">
    <property type="entry name" value="HisE"/>
</dbReference>
<sequence>MNLDAIQFDEKGLVPAIVQDARSKSVLTLAYMNRESINLTLEKGETVFYSRSRNELWHKGETSGNTQKVVNIHFDCDQDALLVQVIPSGPACHKGEYSCFNESLLDKGDKGVEQQPYAILDQLRNVLSERKTTLPENSYTSQLFQEGVDRIAKKIGEEAGEVIIAAKNDDPEELSMESADLLFHLLMLLTDRGVSLDQVLAVLEKRHQS</sequence>
<dbReference type="EC" id="3.5.4.19" evidence="15"/>
<comment type="pathway">
    <text evidence="5 15">Amino-acid biosynthesis; L-histidine biosynthesis; L-histidine from 5-phospho-alpha-D-ribose 1-diphosphate: step 2/9.</text>
</comment>
<evidence type="ECO:0000256" key="5">
    <source>
        <dbReference type="ARBA" id="ARBA00005204"/>
    </source>
</evidence>
<comment type="similarity">
    <text evidence="6 15">In the C-terminal section; belongs to the PRA-PH family.</text>
</comment>
<comment type="subcellular location">
    <subcellularLocation>
        <location evidence="3 15">Cytoplasm</location>
    </subcellularLocation>
</comment>
<evidence type="ECO:0000256" key="3">
    <source>
        <dbReference type="ARBA" id="ARBA00004496"/>
    </source>
</evidence>
<keyword evidence="11 15" id="KW-0378">Hydrolase</keyword>
<gene>
    <name evidence="15 17" type="primary">hisIE</name>
    <name evidence="15" type="synonym">hisI</name>
    <name evidence="17" type="ORF">MUO14_05135</name>
</gene>
<evidence type="ECO:0000256" key="11">
    <source>
        <dbReference type="ARBA" id="ARBA00022801"/>
    </source>
</evidence>
<feature type="region of interest" description="Phosphoribosyl-AMP cyclohydrolase" evidence="15">
    <location>
        <begin position="1"/>
        <end position="119"/>
    </location>
</feature>
<keyword evidence="10 15" id="KW-0547">Nucleotide-binding</keyword>
<evidence type="ECO:0000256" key="12">
    <source>
        <dbReference type="ARBA" id="ARBA00022840"/>
    </source>
</evidence>
<dbReference type="RefSeq" id="WP_244754005.1">
    <property type="nucleotide sequence ID" value="NZ_CP095074.1"/>
</dbReference>
<reference evidence="17 18" key="1">
    <citation type="submission" date="2022-04" db="EMBL/GenBank/DDBJ databases">
        <title>Halobacillus sp. isolated from saltern.</title>
        <authorList>
            <person name="Won M."/>
            <person name="Lee C.-M."/>
            <person name="Woen H.-Y."/>
            <person name="Kwon S.-W."/>
        </authorList>
    </citation>
    <scope>NUCLEOTIDE SEQUENCE [LARGE SCALE GENOMIC DNA]</scope>
    <source>
        <strain evidence="17 18">SSTM10-2</strain>
    </source>
</reference>
<dbReference type="EMBL" id="CP095074">
    <property type="protein sequence ID" value="UOQ94343.1"/>
    <property type="molecule type" value="Genomic_DNA"/>
</dbReference>